<feature type="compositionally biased region" description="Polar residues" evidence="1">
    <location>
        <begin position="287"/>
        <end position="299"/>
    </location>
</feature>
<feature type="compositionally biased region" description="Polar residues" evidence="1">
    <location>
        <begin position="201"/>
        <end position="216"/>
    </location>
</feature>
<evidence type="ECO:0000259" key="2">
    <source>
        <dbReference type="Pfam" id="PF23155"/>
    </source>
</evidence>
<gene>
    <name evidence="3" type="ORF">LTR16_004562</name>
</gene>
<evidence type="ECO:0000313" key="3">
    <source>
        <dbReference type="EMBL" id="KAK5255522.1"/>
    </source>
</evidence>
<name>A0ABR0LX52_9PEZI</name>
<feature type="compositionally biased region" description="Pro residues" evidence="1">
    <location>
        <begin position="347"/>
        <end position="364"/>
    </location>
</feature>
<dbReference type="PANTHER" id="PTHR38117">
    <property type="entry name" value="NACHT AND WD40 DOMAIN PROTEIN"/>
    <property type="match status" value="1"/>
</dbReference>
<protein>
    <recommendedName>
        <fullName evidence="2">DUF7053 domain-containing protein</fullName>
    </recommendedName>
</protein>
<organism evidence="3 4">
    <name type="scientific">Cryomyces antarcticus</name>
    <dbReference type="NCBI Taxonomy" id="329879"/>
    <lineage>
        <taxon>Eukaryota</taxon>
        <taxon>Fungi</taxon>
        <taxon>Dikarya</taxon>
        <taxon>Ascomycota</taxon>
        <taxon>Pezizomycotina</taxon>
        <taxon>Dothideomycetes</taxon>
        <taxon>Dothideomycetes incertae sedis</taxon>
        <taxon>Cryomyces</taxon>
    </lineage>
</organism>
<comment type="caution">
    <text evidence="3">The sequence shown here is derived from an EMBL/GenBank/DDBJ whole genome shotgun (WGS) entry which is preliminary data.</text>
</comment>
<feature type="region of interest" description="Disordered" evidence="1">
    <location>
        <begin position="317"/>
        <end position="364"/>
    </location>
</feature>
<feature type="region of interest" description="Disordered" evidence="1">
    <location>
        <begin position="199"/>
        <end position="220"/>
    </location>
</feature>
<dbReference type="InterPro" id="IPR055481">
    <property type="entry name" value="DUF7053"/>
</dbReference>
<dbReference type="Proteomes" id="UP001357485">
    <property type="component" value="Unassembled WGS sequence"/>
</dbReference>
<accession>A0ABR0LX52</accession>
<sequence length="364" mass="40367">MSRKVHFTTVTPIPSGISREMVLDSLHDHVGMIDLNPLGSDWCEHIVIDRFPIKPPSDASAEEYHCLWYSLTDRVSYLPGGLVTGKVSYNACFHDLALGLQTHVFAPLGLSIKGKWTVGGSLPGEPKEAVELGLGVPREGLWLREDVEMKCNMLMIGFVKKTLVKAHETLVDRLVERAHVEERKARNYRLLYAERAGSVRSGGTPSLLSRPESSIMTGDRRSVLAESMVDGKRLSSSAGSAYGQYGQEPTWAQLDQKRPGASVHSSYDPQHPAYRNNERQHSDHGSQRQYSDNESQRQQYQAYPSVGYPQYAQGLGAHDDWSSNTSHTAISELPSHEHAHPVYEMSAPPPVPPKIPPQGPVELE</sequence>
<dbReference type="Pfam" id="PF23155">
    <property type="entry name" value="DUF7053"/>
    <property type="match status" value="1"/>
</dbReference>
<evidence type="ECO:0000313" key="4">
    <source>
        <dbReference type="Proteomes" id="UP001357485"/>
    </source>
</evidence>
<keyword evidence="4" id="KW-1185">Reference proteome</keyword>
<feature type="compositionally biased region" description="Basic and acidic residues" evidence="1">
    <location>
        <begin position="276"/>
        <end position="286"/>
    </location>
</feature>
<evidence type="ECO:0000256" key="1">
    <source>
        <dbReference type="SAM" id="MobiDB-lite"/>
    </source>
</evidence>
<feature type="region of interest" description="Disordered" evidence="1">
    <location>
        <begin position="255"/>
        <end position="299"/>
    </location>
</feature>
<reference evidence="3 4" key="1">
    <citation type="submission" date="2023-08" db="EMBL/GenBank/DDBJ databases">
        <title>Black Yeasts Isolated from many extreme environments.</title>
        <authorList>
            <person name="Coleine C."/>
            <person name="Stajich J.E."/>
            <person name="Selbmann L."/>
        </authorList>
    </citation>
    <scope>NUCLEOTIDE SEQUENCE [LARGE SCALE GENOMIC DNA]</scope>
    <source>
        <strain evidence="3 4">CCFEE 536</strain>
    </source>
</reference>
<dbReference type="EMBL" id="JAVRRA010008825">
    <property type="protein sequence ID" value="KAK5255522.1"/>
    <property type="molecule type" value="Genomic_DNA"/>
</dbReference>
<dbReference type="PANTHER" id="PTHR38117:SF2">
    <property type="entry name" value="NACHT AND WD40 DOMAIN PROTEIN"/>
    <property type="match status" value="1"/>
</dbReference>
<feature type="domain" description="DUF7053" evidence="2">
    <location>
        <begin position="3"/>
        <end position="179"/>
    </location>
</feature>
<proteinExistence type="predicted"/>